<proteinExistence type="predicted"/>
<evidence type="ECO:0000256" key="3">
    <source>
        <dbReference type="ARBA" id="ARBA00022723"/>
    </source>
</evidence>
<keyword evidence="3" id="KW-0479">Metal-binding</keyword>
<protein>
    <submittedName>
        <fullName evidence="5">Globin</fullName>
    </submittedName>
</protein>
<reference evidence="5 6" key="1">
    <citation type="submission" date="2020-09" db="EMBL/GenBank/DDBJ databases">
        <title>Photobacterium sp. CAU 1568 isolated from sand of Sido Beach.</title>
        <authorList>
            <person name="Kim W."/>
        </authorList>
    </citation>
    <scope>NUCLEOTIDE SEQUENCE [LARGE SCALE GENOMIC DNA]</scope>
    <source>
        <strain evidence="5 6">CAU 1568</strain>
    </source>
</reference>
<dbReference type="RefSeq" id="WP_192017505.1">
    <property type="nucleotide sequence ID" value="NZ_JACYTP010000017.1"/>
</dbReference>
<dbReference type="InterPro" id="IPR012292">
    <property type="entry name" value="Globin/Proto"/>
</dbReference>
<keyword evidence="1" id="KW-0813">Transport</keyword>
<name>A0ABR9BT50_9GAMM</name>
<evidence type="ECO:0000256" key="1">
    <source>
        <dbReference type="ARBA" id="ARBA00022448"/>
    </source>
</evidence>
<dbReference type="Proteomes" id="UP000649768">
    <property type="component" value="Unassembled WGS sequence"/>
</dbReference>
<sequence length="148" mass="16777">MIPPERDISDIVSGDILDFSSGNNRLNAAGGDAGIRKLADAFCQCMETQPELAVIRAKYPDDLTDFRETLATFLLTWIRGEVPLYTKSNGRRYLNTNQRRVRLNSAEKAAWLRCMQQALDTQPLSEVFKRYVMVQLTLSAEMTRKASE</sequence>
<dbReference type="Pfam" id="PF01152">
    <property type="entry name" value="Bac_globin"/>
    <property type="match status" value="1"/>
</dbReference>
<evidence type="ECO:0000256" key="4">
    <source>
        <dbReference type="ARBA" id="ARBA00023004"/>
    </source>
</evidence>
<dbReference type="InterPro" id="IPR009050">
    <property type="entry name" value="Globin-like_sf"/>
</dbReference>
<dbReference type="InterPro" id="IPR001486">
    <property type="entry name" value="Hemoglobin_trunc"/>
</dbReference>
<dbReference type="SUPFAM" id="SSF46458">
    <property type="entry name" value="Globin-like"/>
    <property type="match status" value="1"/>
</dbReference>
<keyword evidence="4" id="KW-0408">Iron</keyword>
<keyword evidence="6" id="KW-1185">Reference proteome</keyword>
<dbReference type="Gene3D" id="1.10.490.10">
    <property type="entry name" value="Globins"/>
    <property type="match status" value="1"/>
</dbReference>
<evidence type="ECO:0000313" key="5">
    <source>
        <dbReference type="EMBL" id="MBD8514912.1"/>
    </source>
</evidence>
<gene>
    <name evidence="5" type="ORF">IFO68_19735</name>
</gene>
<organism evidence="5 6">
    <name type="scientific">Photobacterium arenosum</name>
    <dbReference type="NCBI Taxonomy" id="2774143"/>
    <lineage>
        <taxon>Bacteria</taxon>
        <taxon>Pseudomonadati</taxon>
        <taxon>Pseudomonadota</taxon>
        <taxon>Gammaproteobacteria</taxon>
        <taxon>Vibrionales</taxon>
        <taxon>Vibrionaceae</taxon>
        <taxon>Photobacterium</taxon>
    </lineage>
</organism>
<accession>A0ABR9BT50</accession>
<dbReference type="EMBL" id="JACYTP010000017">
    <property type="protein sequence ID" value="MBD8514912.1"/>
    <property type="molecule type" value="Genomic_DNA"/>
</dbReference>
<evidence type="ECO:0000313" key="6">
    <source>
        <dbReference type="Proteomes" id="UP000649768"/>
    </source>
</evidence>
<comment type="caution">
    <text evidence="5">The sequence shown here is derived from an EMBL/GenBank/DDBJ whole genome shotgun (WGS) entry which is preliminary data.</text>
</comment>
<evidence type="ECO:0000256" key="2">
    <source>
        <dbReference type="ARBA" id="ARBA00022617"/>
    </source>
</evidence>
<keyword evidence="2" id="KW-0349">Heme</keyword>